<accession>A0A1X0NXS1</accession>
<dbReference type="GeneID" id="39984878"/>
<proteinExistence type="predicted"/>
<gene>
    <name evidence="1" type="ORF">TM35_000121230</name>
</gene>
<dbReference type="VEuPathDB" id="TriTrypDB:TM35_000121230"/>
<keyword evidence="2" id="KW-1185">Reference proteome</keyword>
<sequence>MHLGLRRLLALSTSRRVLPGSHTSYFCLEHKRHLLHLSSIKLNASGNFFAGDAFEEEEIQQQQRQLLHEESEQQEKEEEFINNTLSVGDKMKSDTFIAEEKTNVPLQEMSETASLLILRETVPLTSSDDLKELLKGCKNAKEVRHVLDTVLYRNPLTRDVLNGHGYRVAVLQALTAIAPRTQCLHEWFECVDKFRRLGFVLTRTFAAEGFTLIRQWLSQHFSFEGRSPLLVTEGISHIRELVQMCKEDRLVFDHVLYTRIVFLLTMIVGFFDRQNIYRSSFPENFSKRDGVVVEWVVSCERCVDFDECVLQCDAVLEEMLEMLRNDIPSRPNFSIMYRLIDYYFATDNVEKMIAVMEDTESYGIGIAESSTAKLMQLACALNYPNVPELFVRWRVSLPQCVLAAPDMSRLMFYYSRSGGGRSCPVCGEPYNHRNVSVYIWQKTPEHQRNCPALMDARRRKGVLDDNRELPQNQDWSEMAFGLWEMSQSRAIEWGVVEWRSFLLCCMFSPRALEAKKLIDEHFDTAKMDDFLRATYIRLLRHNAPEKVLSTLSLWREKSQRTSPIVLQESLMCAAMVGAEKERWKAMKEIWKSLLERDSYVMPFTKRLLQKRLKELRARPSGVADEEVALFEEMIGMQPRHLSLLDMKDSTGDFVVGTSKKNAYIPATVARRNDTTRQQRRRV</sequence>
<dbReference type="OrthoDB" id="245887at2759"/>
<name>A0A1X0NXS1_9TRYP</name>
<reference evidence="1 2" key="1">
    <citation type="submission" date="2017-03" db="EMBL/GenBank/DDBJ databases">
        <title>An alternative strategy for trypanosome survival in the mammalian bloodstream revealed through genome and transcriptome analysis of the ubiquitous bovine parasite Trypanosoma (Megatrypanum) theileri.</title>
        <authorList>
            <person name="Kelly S."/>
            <person name="Ivens A."/>
            <person name="Mott A."/>
            <person name="O'Neill E."/>
            <person name="Emms D."/>
            <person name="Macleod O."/>
            <person name="Voorheis P."/>
            <person name="Matthews J."/>
            <person name="Matthews K."/>
            <person name="Carrington M."/>
        </authorList>
    </citation>
    <scope>NUCLEOTIDE SEQUENCE [LARGE SCALE GENOMIC DNA]</scope>
    <source>
        <strain evidence="1">Edinburgh</strain>
    </source>
</reference>
<dbReference type="AlphaFoldDB" id="A0A1X0NXS1"/>
<evidence type="ECO:0000313" key="1">
    <source>
        <dbReference type="EMBL" id="ORC89348.1"/>
    </source>
</evidence>
<dbReference type="RefSeq" id="XP_028883414.1">
    <property type="nucleotide sequence ID" value="XM_029025098.1"/>
</dbReference>
<organism evidence="1 2">
    <name type="scientific">Trypanosoma theileri</name>
    <dbReference type="NCBI Taxonomy" id="67003"/>
    <lineage>
        <taxon>Eukaryota</taxon>
        <taxon>Discoba</taxon>
        <taxon>Euglenozoa</taxon>
        <taxon>Kinetoplastea</taxon>
        <taxon>Metakinetoplastina</taxon>
        <taxon>Trypanosomatida</taxon>
        <taxon>Trypanosomatidae</taxon>
        <taxon>Trypanosoma</taxon>
    </lineage>
</organism>
<dbReference type="Proteomes" id="UP000192257">
    <property type="component" value="Unassembled WGS sequence"/>
</dbReference>
<evidence type="ECO:0000313" key="2">
    <source>
        <dbReference type="Proteomes" id="UP000192257"/>
    </source>
</evidence>
<dbReference type="EMBL" id="NBCO01000012">
    <property type="protein sequence ID" value="ORC89348.1"/>
    <property type="molecule type" value="Genomic_DNA"/>
</dbReference>
<protein>
    <submittedName>
        <fullName evidence="1">Uncharacterized protein</fullName>
    </submittedName>
</protein>
<comment type="caution">
    <text evidence="1">The sequence shown here is derived from an EMBL/GenBank/DDBJ whole genome shotgun (WGS) entry which is preliminary data.</text>
</comment>